<dbReference type="EMBL" id="BLXT01000055">
    <property type="protein sequence ID" value="GFN73970.1"/>
    <property type="molecule type" value="Genomic_DNA"/>
</dbReference>
<gene>
    <name evidence="1" type="ORF">PoB_000047600</name>
</gene>
<evidence type="ECO:0000313" key="2">
    <source>
        <dbReference type="Proteomes" id="UP000735302"/>
    </source>
</evidence>
<accession>A0AAV3WTY1</accession>
<protein>
    <submittedName>
        <fullName evidence="1">Gpalpp motifs-containing protein 1</fullName>
    </submittedName>
</protein>
<name>A0AAV3WTY1_9GAST</name>
<dbReference type="AlphaFoldDB" id="A0AAV3WTY1"/>
<reference evidence="1 2" key="1">
    <citation type="journal article" date="2021" name="Elife">
        <title>Chloroplast acquisition without the gene transfer in kleptoplastic sea slugs, Plakobranchus ocellatus.</title>
        <authorList>
            <person name="Maeda T."/>
            <person name="Takahashi S."/>
            <person name="Yoshida T."/>
            <person name="Shimamura S."/>
            <person name="Takaki Y."/>
            <person name="Nagai Y."/>
            <person name="Toyoda A."/>
            <person name="Suzuki Y."/>
            <person name="Arimoto A."/>
            <person name="Ishii H."/>
            <person name="Satoh N."/>
            <person name="Nishiyama T."/>
            <person name="Hasebe M."/>
            <person name="Maruyama T."/>
            <person name="Minagawa J."/>
            <person name="Obokata J."/>
            <person name="Shigenobu S."/>
        </authorList>
    </citation>
    <scope>NUCLEOTIDE SEQUENCE [LARGE SCALE GENOMIC DNA]</scope>
</reference>
<comment type="caution">
    <text evidence="1">The sequence shown here is derived from an EMBL/GenBank/DDBJ whole genome shotgun (WGS) entry which is preliminary data.</text>
</comment>
<organism evidence="1 2">
    <name type="scientific">Plakobranchus ocellatus</name>
    <dbReference type="NCBI Taxonomy" id="259542"/>
    <lineage>
        <taxon>Eukaryota</taxon>
        <taxon>Metazoa</taxon>
        <taxon>Spiralia</taxon>
        <taxon>Lophotrochozoa</taxon>
        <taxon>Mollusca</taxon>
        <taxon>Gastropoda</taxon>
        <taxon>Heterobranchia</taxon>
        <taxon>Euthyneura</taxon>
        <taxon>Panpulmonata</taxon>
        <taxon>Sacoglossa</taxon>
        <taxon>Placobranchoidea</taxon>
        <taxon>Plakobranchidae</taxon>
        <taxon>Plakobranchus</taxon>
    </lineage>
</organism>
<proteinExistence type="predicted"/>
<evidence type="ECO:0000313" key="1">
    <source>
        <dbReference type="EMBL" id="GFN73970.1"/>
    </source>
</evidence>
<dbReference type="Proteomes" id="UP000735302">
    <property type="component" value="Unassembled WGS sequence"/>
</dbReference>
<sequence>MTLRKRDSVRVGLSLAQAELVLTISSNRTLDIESMALGDTNVDLLLRILGHVYGIDDAVFEEKNVVDNDEISLIHPLLLKLRVLRHGICPCFVTRAAVLNCYKISFLLINDFLELM</sequence>
<keyword evidence="2" id="KW-1185">Reference proteome</keyword>